<comment type="catalytic activity">
    <reaction evidence="7 8">
        <text>L-histidinol phosphate + H2O = L-histidinol + phosphate</text>
        <dbReference type="Rhea" id="RHEA:14465"/>
        <dbReference type="ChEBI" id="CHEBI:15377"/>
        <dbReference type="ChEBI" id="CHEBI:43474"/>
        <dbReference type="ChEBI" id="CHEBI:57699"/>
        <dbReference type="ChEBI" id="CHEBI:57980"/>
        <dbReference type="EC" id="3.1.3.15"/>
    </reaction>
</comment>
<evidence type="ECO:0000256" key="3">
    <source>
        <dbReference type="ARBA" id="ARBA00013085"/>
    </source>
</evidence>
<dbReference type="NCBIfam" id="TIGR01856">
    <property type="entry name" value="hisJ_fam"/>
    <property type="match status" value="1"/>
</dbReference>
<evidence type="ECO:0000259" key="9">
    <source>
        <dbReference type="Pfam" id="PF02811"/>
    </source>
</evidence>
<evidence type="ECO:0000256" key="8">
    <source>
        <dbReference type="RuleBase" id="RU366003"/>
    </source>
</evidence>
<organism evidence="10 11">
    <name type="scientific">Saccharomycopsis crataegensis</name>
    <dbReference type="NCBI Taxonomy" id="43959"/>
    <lineage>
        <taxon>Eukaryota</taxon>
        <taxon>Fungi</taxon>
        <taxon>Dikarya</taxon>
        <taxon>Ascomycota</taxon>
        <taxon>Saccharomycotina</taxon>
        <taxon>Saccharomycetes</taxon>
        <taxon>Saccharomycopsidaceae</taxon>
        <taxon>Saccharomycopsis</taxon>
    </lineage>
</organism>
<evidence type="ECO:0000256" key="2">
    <source>
        <dbReference type="ARBA" id="ARBA00009152"/>
    </source>
</evidence>
<protein>
    <recommendedName>
        <fullName evidence="3 8">Histidinol-phosphatase</fullName>
        <shortName evidence="8">HolPase</shortName>
        <ecNumber evidence="3 8">3.1.3.15</ecNumber>
    </recommendedName>
</protein>
<dbReference type="PANTHER" id="PTHR21039:SF0">
    <property type="entry name" value="HISTIDINOL-PHOSPHATASE"/>
    <property type="match status" value="1"/>
</dbReference>
<evidence type="ECO:0000256" key="7">
    <source>
        <dbReference type="ARBA" id="ARBA00049158"/>
    </source>
</evidence>
<keyword evidence="5 8" id="KW-0378">Hydrolase</keyword>
<evidence type="ECO:0000256" key="1">
    <source>
        <dbReference type="ARBA" id="ARBA00004970"/>
    </source>
</evidence>
<dbReference type="Proteomes" id="UP001360560">
    <property type="component" value="Unassembled WGS sequence"/>
</dbReference>
<evidence type="ECO:0000313" key="10">
    <source>
        <dbReference type="EMBL" id="GMM36337.1"/>
    </source>
</evidence>
<comment type="similarity">
    <text evidence="2 8">Belongs to the PHP hydrolase family. HisK subfamily.</text>
</comment>
<evidence type="ECO:0000256" key="6">
    <source>
        <dbReference type="ARBA" id="ARBA00023102"/>
    </source>
</evidence>
<dbReference type="EMBL" id="BTFZ01000011">
    <property type="protein sequence ID" value="GMM36337.1"/>
    <property type="molecule type" value="Genomic_DNA"/>
</dbReference>
<dbReference type="GO" id="GO:0005737">
    <property type="term" value="C:cytoplasm"/>
    <property type="evidence" value="ECO:0007669"/>
    <property type="project" value="TreeGrafter"/>
</dbReference>
<evidence type="ECO:0000313" key="11">
    <source>
        <dbReference type="Proteomes" id="UP001360560"/>
    </source>
</evidence>
<dbReference type="InterPro" id="IPR016195">
    <property type="entry name" value="Pol/histidinol_Pase-like"/>
</dbReference>
<dbReference type="PANTHER" id="PTHR21039">
    <property type="entry name" value="HISTIDINOL PHOSPHATASE-RELATED"/>
    <property type="match status" value="1"/>
</dbReference>
<dbReference type="InterPro" id="IPR010140">
    <property type="entry name" value="Histidinol_P_phosphatase_HisJ"/>
</dbReference>
<dbReference type="RefSeq" id="XP_064853333.1">
    <property type="nucleotide sequence ID" value="XM_064997261.1"/>
</dbReference>
<dbReference type="GO" id="GO:0000105">
    <property type="term" value="P:L-histidine biosynthetic process"/>
    <property type="evidence" value="ECO:0007669"/>
    <property type="project" value="UniProtKB-UniRule"/>
</dbReference>
<dbReference type="InterPro" id="IPR004013">
    <property type="entry name" value="PHP_dom"/>
</dbReference>
<keyword evidence="6 8" id="KW-0368">Histidine biosynthesis</keyword>
<dbReference type="AlphaFoldDB" id="A0AAV5QP89"/>
<name>A0AAV5QP89_9ASCO</name>
<keyword evidence="11" id="KW-1185">Reference proteome</keyword>
<evidence type="ECO:0000256" key="4">
    <source>
        <dbReference type="ARBA" id="ARBA00022605"/>
    </source>
</evidence>
<comment type="caution">
    <text evidence="10">The sequence shown here is derived from an EMBL/GenBank/DDBJ whole genome shotgun (WGS) entry which is preliminary data.</text>
</comment>
<dbReference type="CDD" id="cd12110">
    <property type="entry name" value="PHP_HisPPase_Hisj_like"/>
    <property type="match status" value="1"/>
</dbReference>
<sequence>MRSHHTHSGDYVSHASDTLETVCQRAIDMGFQSFCLTEHQPRLKDDFLYPEEKSKSYNAANLSEIFANYYKHARIIQQRNLADPKVKTKFLVGFEVEAIDGPHIDLAVDLLQEYQFDMCVGSVHFIKSIPIDFDKELWEAARAACGGAYELFSEYFEIQYLMLQKIKPAVVGHFDLIYLMCDESVVDKRTGKKVKTEINIQKDWPQIWEKVIRNVKFIKSYGGLFELNSASLRKGWATPYPGVEIAKAICEYGDARFCFSDDCHSIAQVGLNYHRVLKYADEILNLEEIYFIDLDEKNKPIIEKELLSTIKKNDFWKQYEALEK</sequence>
<comment type="pathway">
    <text evidence="1 8">Amino-acid biosynthesis; L-histidine biosynthesis; L-histidine from 5-phospho-alpha-D-ribose 1-diphosphate: step 8/9.</text>
</comment>
<dbReference type="EC" id="3.1.3.15" evidence="3 8"/>
<evidence type="ECO:0000256" key="5">
    <source>
        <dbReference type="ARBA" id="ARBA00022801"/>
    </source>
</evidence>
<gene>
    <name evidence="10" type="ORF">DASC09_036620</name>
</gene>
<dbReference type="Pfam" id="PF02811">
    <property type="entry name" value="PHP"/>
    <property type="match status" value="1"/>
</dbReference>
<accession>A0AAV5QP89</accession>
<feature type="domain" description="PHP" evidence="9">
    <location>
        <begin position="4"/>
        <end position="230"/>
    </location>
</feature>
<dbReference type="GO" id="GO:0004401">
    <property type="term" value="F:histidinol-phosphatase activity"/>
    <property type="evidence" value="ECO:0007669"/>
    <property type="project" value="UniProtKB-UniRule"/>
</dbReference>
<dbReference type="Gene3D" id="3.20.20.140">
    <property type="entry name" value="Metal-dependent hydrolases"/>
    <property type="match status" value="1"/>
</dbReference>
<keyword evidence="4 8" id="KW-0028">Amino-acid biosynthesis</keyword>
<proteinExistence type="inferred from homology"/>
<dbReference type="GeneID" id="90074312"/>
<dbReference type="SUPFAM" id="SSF89550">
    <property type="entry name" value="PHP domain-like"/>
    <property type="match status" value="1"/>
</dbReference>
<reference evidence="10 11" key="1">
    <citation type="journal article" date="2023" name="Elife">
        <title>Identification of key yeast species and microbe-microbe interactions impacting larval growth of Drosophila in the wild.</title>
        <authorList>
            <person name="Mure A."/>
            <person name="Sugiura Y."/>
            <person name="Maeda R."/>
            <person name="Honda K."/>
            <person name="Sakurai N."/>
            <person name="Takahashi Y."/>
            <person name="Watada M."/>
            <person name="Katoh T."/>
            <person name="Gotoh A."/>
            <person name="Gotoh Y."/>
            <person name="Taniguchi I."/>
            <person name="Nakamura K."/>
            <person name="Hayashi T."/>
            <person name="Katayama T."/>
            <person name="Uemura T."/>
            <person name="Hattori Y."/>
        </authorList>
    </citation>
    <scope>NUCLEOTIDE SEQUENCE [LARGE SCALE GENOMIC DNA]</scope>
    <source>
        <strain evidence="10 11">SC-9</strain>
    </source>
</reference>